<dbReference type="EMBL" id="JASGBH010000015">
    <property type="protein sequence ID" value="MDI9235183.1"/>
    <property type="molecule type" value="Genomic_DNA"/>
</dbReference>
<feature type="region of interest" description="Disordered" evidence="1">
    <location>
        <begin position="252"/>
        <end position="275"/>
    </location>
</feature>
<dbReference type="Gene3D" id="3.55.50.70">
    <property type="match status" value="2"/>
</dbReference>
<organism evidence="3 4">
    <name type="scientific">Limnohabitans lacus</name>
    <dbReference type="NCBI Taxonomy" id="3045173"/>
    <lineage>
        <taxon>Bacteria</taxon>
        <taxon>Pseudomonadati</taxon>
        <taxon>Pseudomonadota</taxon>
        <taxon>Betaproteobacteria</taxon>
        <taxon>Burkholderiales</taxon>
        <taxon>Comamonadaceae</taxon>
        <taxon>Limnohabitans</taxon>
    </lineage>
</organism>
<protein>
    <submittedName>
        <fullName evidence="3">TcpQ domain-containing protein</fullName>
    </submittedName>
</protein>
<accession>A0ABT6XAM3</accession>
<keyword evidence="4" id="KW-1185">Reference proteome</keyword>
<comment type="caution">
    <text evidence="3">The sequence shown here is derived from an EMBL/GenBank/DDBJ whole genome shotgun (WGS) entry which is preliminary data.</text>
</comment>
<feature type="compositionally biased region" description="Low complexity" evidence="1">
    <location>
        <begin position="254"/>
        <end position="275"/>
    </location>
</feature>
<evidence type="ECO:0000313" key="3">
    <source>
        <dbReference type="EMBL" id="MDI9235183.1"/>
    </source>
</evidence>
<reference evidence="3" key="1">
    <citation type="submission" date="2023-05" db="EMBL/GenBank/DDBJ databases">
        <title>Limnohabitans sp. strain HM2-2 Genome sequencing and assembly.</title>
        <authorList>
            <person name="Jung Y."/>
        </authorList>
    </citation>
    <scope>NUCLEOTIDE SEQUENCE</scope>
    <source>
        <strain evidence="3">HM2-2</strain>
    </source>
</reference>
<dbReference type="InterPro" id="IPR018927">
    <property type="entry name" value="Pilus_synth_Q_C"/>
</dbReference>
<dbReference type="Pfam" id="PF10671">
    <property type="entry name" value="TcpQ"/>
    <property type="match status" value="1"/>
</dbReference>
<proteinExistence type="predicted"/>
<evidence type="ECO:0000313" key="4">
    <source>
        <dbReference type="Proteomes" id="UP001431902"/>
    </source>
</evidence>
<name>A0ABT6XAM3_9BURK</name>
<evidence type="ECO:0000259" key="2">
    <source>
        <dbReference type="Pfam" id="PF10671"/>
    </source>
</evidence>
<feature type="domain" description="Toxin co-regulated pilus biosynthesis protein Q C-terminal" evidence="2">
    <location>
        <begin position="177"/>
        <end position="242"/>
    </location>
</feature>
<sequence>MTSTTGLHFAARLFRPAKHCALVLPCFLLIACSGTGPKPDGASGEVRQANTQQQALEELIEITRAGQPKRFRAERAGDVRQTLQSWAKTSGMTLQWKSAQSLSTTGVIDELNIHSAVLSLAQQFPSDQAAVMVQFPTPRLMIVSDVLSKDQSTQNCPQVPAGAIVIGRYCLLAEQFWFVDPSDKFLSATLERWASAAQLDLNWKSKLDWPITLTVRKPYSGDLLSAISAVTNDLAAQGVDFRYAISGKTLSINASPRPQTSPQTPAPSQAKETTK</sequence>
<dbReference type="Proteomes" id="UP001431902">
    <property type="component" value="Unassembled WGS sequence"/>
</dbReference>
<evidence type="ECO:0000256" key="1">
    <source>
        <dbReference type="SAM" id="MobiDB-lite"/>
    </source>
</evidence>
<gene>
    <name evidence="3" type="ORF">QLQ16_15200</name>
</gene>